<keyword evidence="4 5" id="KW-0472">Membrane</keyword>
<dbReference type="PANTHER" id="PTHR43483">
    <property type="entry name" value="MEMBRANE TRANSPORTER PROTEIN HI_0806-RELATED"/>
    <property type="match status" value="1"/>
</dbReference>
<name>A0A7G9GTB8_9FIRM</name>
<keyword evidence="3 5" id="KW-1133">Transmembrane helix</keyword>
<proteinExistence type="inferred from homology"/>
<comment type="similarity">
    <text evidence="5">Belongs to the 4-toluene sulfonate uptake permease (TSUP) (TC 2.A.102) family.</text>
</comment>
<evidence type="ECO:0000313" key="7">
    <source>
        <dbReference type="Proteomes" id="UP000515856"/>
    </source>
</evidence>
<dbReference type="PANTHER" id="PTHR43483:SF3">
    <property type="entry name" value="MEMBRANE TRANSPORTER PROTEIN HI_0806-RELATED"/>
    <property type="match status" value="1"/>
</dbReference>
<evidence type="ECO:0000256" key="5">
    <source>
        <dbReference type="RuleBase" id="RU363041"/>
    </source>
</evidence>
<evidence type="ECO:0000313" key="6">
    <source>
        <dbReference type="EMBL" id="QNM14050.1"/>
    </source>
</evidence>
<feature type="transmembrane region" description="Helical" evidence="5">
    <location>
        <begin position="237"/>
        <end position="256"/>
    </location>
</feature>
<reference evidence="6 7" key="1">
    <citation type="submission" date="2020-08" db="EMBL/GenBank/DDBJ databases">
        <authorList>
            <person name="Liu C."/>
            <person name="Sun Q."/>
        </authorList>
    </citation>
    <scope>NUCLEOTIDE SEQUENCE [LARGE SCALE GENOMIC DNA]</scope>
    <source>
        <strain evidence="6 7">NSJ-61</strain>
    </source>
</reference>
<feature type="transmembrane region" description="Helical" evidence="5">
    <location>
        <begin position="80"/>
        <end position="100"/>
    </location>
</feature>
<dbReference type="RefSeq" id="WP_117518328.1">
    <property type="nucleotide sequence ID" value="NZ_CP060636.1"/>
</dbReference>
<evidence type="ECO:0000256" key="2">
    <source>
        <dbReference type="ARBA" id="ARBA00022692"/>
    </source>
</evidence>
<gene>
    <name evidence="6" type="ORF">H9Q80_08975</name>
</gene>
<dbReference type="InterPro" id="IPR002781">
    <property type="entry name" value="TM_pro_TauE-like"/>
</dbReference>
<feature type="transmembrane region" description="Helical" evidence="5">
    <location>
        <begin position="262"/>
        <end position="280"/>
    </location>
</feature>
<dbReference type="GO" id="GO:0005886">
    <property type="term" value="C:plasma membrane"/>
    <property type="evidence" value="ECO:0007669"/>
    <property type="project" value="UniProtKB-SubCell"/>
</dbReference>
<dbReference type="EMBL" id="CP060636">
    <property type="protein sequence ID" value="QNM14050.1"/>
    <property type="molecule type" value="Genomic_DNA"/>
</dbReference>
<evidence type="ECO:0000256" key="1">
    <source>
        <dbReference type="ARBA" id="ARBA00004141"/>
    </source>
</evidence>
<keyword evidence="7" id="KW-1185">Reference proteome</keyword>
<dbReference type="Proteomes" id="UP000515856">
    <property type="component" value="Chromosome"/>
</dbReference>
<keyword evidence="5" id="KW-1003">Cell membrane</keyword>
<feature type="transmembrane region" description="Helical" evidence="5">
    <location>
        <begin position="203"/>
        <end position="225"/>
    </location>
</feature>
<dbReference type="Pfam" id="PF01925">
    <property type="entry name" value="TauE"/>
    <property type="match status" value="1"/>
</dbReference>
<feature type="transmembrane region" description="Helical" evidence="5">
    <location>
        <begin position="137"/>
        <end position="158"/>
    </location>
</feature>
<dbReference type="KEGG" id="ehn:H9Q80_08975"/>
<protein>
    <recommendedName>
        <fullName evidence="5">Probable membrane transporter protein</fullName>
    </recommendedName>
</protein>
<evidence type="ECO:0000256" key="4">
    <source>
        <dbReference type="ARBA" id="ARBA00023136"/>
    </source>
</evidence>
<comment type="subcellular location">
    <subcellularLocation>
        <location evidence="5">Cell membrane</location>
        <topology evidence="5">Multi-pass membrane protein</topology>
    </subcellularLocation>
    <subcellularLocation>
        <location evidence="1">Membrane</location>
        <topology evidence="1">Multi-pass membrane protein</topology>
    </subcellularLocation>
</comment>
<feature type="transmembrane region" description="Helical" evidence="5">
    <location>
        <begin position="170"/>
        <end position="191"/>
    </location>
</feature>
<feature type="transmembrane region" description="Helical" evidence="5">
    <location>
        <begin position="107"/>
        <end position="125"/>
    </location>
</feature>
<evidence type="ECO:0000256" key="3">
    <source>
        <dbReference type="ARBA" id="ARBA00022989"/>
    </source>
</evidence>
<organism evidence="6 7">
    <name type="scientific">[Eubacterium] hominis</name>
    <dbReference type="NCBI Taxonomy" id="2764325"/>
    <lineage>
        <taxon>Bacteria</taxon>
        <taxon>Bacillati</taxon>
        <taxon>Bacillota</taxon>
        <taxon>Erysipelotrichia</taxon>
        <taxon>Erysipelotrichales</taxon>
        <taxon>Erysipelotrichaceae</taxon>
        <taxon>Amedibacillus</taxon>
    </lineage>
</organism>
<feature type="transmembrane region" description="Helical" evidence="5">
    <location>
        <begin position="6"/>
        <end position="26"/>
    </location>
</feature>
<feature type="transmembrane region" description="Helical" evidence="5">
    <location>
        <begin position="38"/>
        <end position="60"/>
    </location>
</feature>
<sequence length="286" mass="30643">MVATLILLLLVIVMVLYILYYGYDVYTHRDELEAETSCVKAGCFGFICLFFDVLGIGAFAPHTTLYHRFHQVKDYLIPGTLNVGNAIPTIIQALIFIHLVKVDTITLVSMLMASVIGSYLGASIVSKMDEQKIRLSMGVALLITALFMFLSAVGLMDIGGNADGLSGMKLIIAIVVNFLLGALMTVGVGLYSPCMALVSLLGMSPTIAFPIMMGSCAFLMPVCGVKFIKSGMYNRKAAVSSTIAGSVGVLLAAFIVKSLPLQVLRWGVVVVVIYTACSMLKAGMKK</sequence>
<keyword evidence="2 5" id="KW-0812">Transmembrane</keyword>
<dbReference type="AlphaFoldDB" id="A0A7G9GTB8"/>
<accession>A0A7G9GTB8</accession>